<dbReference type="PANTHER" id="PTHR43852:SF2">
    <property type="entry name" value="PROTEIN ADENYLYLTRANSFERASE MNTA"/>
    <property type="match status" value="1"/>
</dbReference>
<comment type="caution">
    <text evidence="2">The sequence shown here is derived from an EMBL/GenBank/DDBJ whole genome shotgun (WGS) entry which is preliminary data.</text>
</comment>
<dbReference type="PANTHER" id="PTHR43852">
    <property type="entry name" value="NUCLEOTIDYLTRANSFERASE"/>
    <property type="match status" value="1"/>
</dbReference>
<reference evidence="2 3" key="1">
    <citation type="submission" date="2019-07" db="EMBL/GenBank/DDBJ databases">
        <title>Whole genome shotgun sequence of Sporosarcina luteola NBRC 105378.</title>
        <authorList>
            <person name="Hosoyama A."/>
            <person name="Uohara A."/>
            <person name="Ohji S."/>
            <person name="Ichikawa N."/>
        </authorList>
    </citation>
    <scope>NUCLEOTIDE SEQUENCE [LARGE SCALE GENOMIC DNA]</scope>
    <source>
        <strain evidence="2 3">NBRC 105378</strain>
    </source>
</reference>
<dbReference type="InterPro" id="IPR043519">
    <property type="entry name" value="NT_sf"/>
</dbReference>
<dbReference type="Gene3D" id="3.30.460.10">
    <property type="entry name" value="Beta Polymerase, domain 2"/>
    <property type="match status" value="1"/>
</dbReference>
<dbReference type="SUPFAM" id="SSF81301">
    <property type="entry name" value="Nucleotidyltransferase"/>
    <property type="match status" value="1"/>
</dbReference>
<dbReference type="CDD" id="cd05403">
    <property type="entry name" value="NT_KNTase_like"/>
    <property type="match status" value="1"/>
</dbReference>
<proteinExistence type="predicted"/>
<dbReference type="Proteomes" id="UP000321901">
    <property type="component" value="Unassembled WGS sequence"/>
</dbReference>
<evidence type="ECO:0000313" key="3">
    <source>
        <dbReference type="Proteomes" id="UP000321901"/>
    </source>
</evidence>
<dbReference type="OrthoDB" id="9816197at2"/>
<dbReference type="EMBL" id="BJYL01000064">
    <property type="protein sequence ID" value="GEN85188.1"/>
    <property type="molecule type" value="Genomic_DNA"/>
</dbReference>
<evidence type="ECO:0000259" key="1">
    <source>
        <dbReference type="Pfam" id="PF18765"/>
    </source>
</evidence>
<feature type="domain" description="Polymerase beta nucleotidyltransferase" evidence="1">
    <location>
        <begin position="8"/>
        <end position="98"/>
    </location>
</feature>
<accession>A0A511ZCL4</accession>
<sequence length="136" mass="15809">MLTNEIKEQLIEKVKQEVDPAFIILFGSFAKDTVREESDIDLAYFSNKQLSSYDRFLLSNELALIGEREVDLVDIKSVDTVFTMQIFAHGIPIYIEDENEFIRQRMRAFSMYTTLNEQRAVILNDIKERGSVFGDE</sequence>
<dbReference type="InterPro" id="IPR041633">
    <property type="entry name" value="Polbeta"/>
</dbReference>
<keyword evidence="3" id="KW-1185">Reference proteome</keyword>
<dbReference type="InterPro" id="IPR052930">
    <property type="entry name" value="TA_antitoxin_MntA"/>
</dbReference>
<dbReference type="RefSeq" id="WP_147060745.1">
    <property type="nucleotide sequence ID" value="NZ_BJYL01000064.1"/>
</dbReference>
<organism evidence="2 3">
    <name type="scientific">Sporosarcina luteola</name>
    <dbReference type="NCBI Taxonomy" id="582850"/>
    <lineage>
        <taxon>Bacteria</taxon>
        <taxon>Bacillati</taxon>
        <taxon>Bacillota</taxon>
        <taxon>Bacilli</taxon>
        <taxon>Bacillales</taxon>
        <taxon>Caryophanaceae</taxon>
        <taxon>Sporosarcina</taxon>
    </lineage>
</organism>
<dbReference type="Pfam" id="PF18765">
    <property type="entry name" value="Polbeta"/>
    <property type="match status" value="1"/>
</dbReference>
<gene>
    <name evidence="2" type="ORF">SLU01_35000</name>
</gene>
<name>A0A511ZCL4_9BACL</name>
<dbReference type="AlphaFoldDB" id="A0A511ZCL4"/>
<dbReference type="NCBIfam" id="NF047752">
    <property type="entry name" value="MntA_antitoxin"/>
    <property type="match status" value="1"/>
</dbReference>
<protein>
    <recommendedName>
        <fullName evidence="1">Polymerase beta nucleotidyltransferase domain-containing protein</fullName>
    </recommendedName>
</protein>
<evidence type="ECO:0000313" key="2">
    <source>
        <dbReference type="EMBL" id="GEN85188.1"/>
    </source>
</evidence>